<dbReference type="SFLD" id="SFLDG01129">
    <property type="entry name" value="C1.5:_HAD__Beta-PGM__Phosphata"/>
    <property type="match status" value="1"/>
</dbReference>
<dbReference type="NCBIfam" id="TIGR01549">
    <property type="entry name" value="HAD-SF-IA-v1"/>
    <property type="match status" value="1"/>
</dbReference>
<dbReference type="SFLD" id="SFLDS00003">
    <property type="entry name" value="Haloacid_Dehalogenase"/>
    <property type="match status" value="1"/>
</dbReference>
<dbReference type="InterPro" id="IPR036412">
    <property type="entry name" value="HAD-like_sf"/>
</dbReference>
<dbReference type="PRINTS" id="PR00413">
    <property type="entry name" value="HADHALOGNASE"/>
</dbReference>
<dbReference type="InterPro" id="IPR023214">
    <property type="entry name" value="HAD_sf"/>
</dbReference>
<keyword evidence="1" id="KW-0378">Hydrolase</keyword>
<dbReference type="AlphaFoldDB" id="A0A1I5S0G2"/>
<name>A0A1I5S0G2_9BACT</name>
<dbReference type="Proteomes" id="UP000199031">
    <property type="component" value="Unassembled WGS sequence"/>
</dbReference>
<evidence type="ECO:0000313" key="1">
    <source>
        <dbReference type="EMBL" id="SFP64210.1"/>
    </source>
</evidence>
<gene>
    <name evidence="1" type="ORF">SAMN05444277_101516</name>
</gene>
<keyword evidence="2" id="KW-1185">Reference proteome</keyword>
<sequence length="231" mass="27211">MTYKHLFFDLDHTLWDFEANAKETFQALHTQHALHEKGIEDFDEFFNRYSFHNTRLWDRYTKGYIKQDELRWKRIWLTLLDFKLADEVLAKDMSAQFLEGLPNRKKLFPYTTEILEYLTQKKYVLHLITNGFDSVQHSKLKHSNLTGYFKEVITSEKCGSLKPQKEIFEFALRATNADVKESIMIGDNIEADIKGAMAAGLDTIFVNHINAETDVQPTYTIYHLKELENIF</sequence>
<protein>
    <submittedName>
        <fullName evidence="1">Putative hydrolase of the HAD superfamily</fullName>
    </submittedName>
</protein>
<dbReference type="PANTHER" id="PTHR47478:SF1">
    <property type="entry name" value="PYRIMIDINE 5'-NUCLEOTIDASE YJJG"/>
    <property type="match status" value="1"/>
</dbReference>
<dbReference type="InterPro" id="IPR052550">
    <property type="entry name" value="Pyrimidine_5'-ntase_YjjG"/>
</dbReference>
<dbReference type="STRING" id="1465490.SAMN05444277_101516"/>
<evidence type="ECO:0000313" key="2">
    <source>
        <dbReference type="Proteomes" id="UP000199031"/>
    </source>
</evidence>
<proteinExistence type="predicted"/>
<dbReference type="NCBIfam" id="TIGR02254">
    <property type="entry name" value="YjjG_YfnB"/>
    <property type="match status" value="1"/>
</dbReference>
<organism evidence="1 2">
    <name type="scientific">Parafilimonas terrae</name>
    <dbReference type="NCBI Taxonomy" id="1465490"/>
    <lineage>
        <taxon>Bacteria</taxon>
        <taxon>Pseudomonadati</taxon>
        <taxon>Bacteroidota</taxon>
        <taxon>Chitinophagia</taxon>
        <taxon>Chitinophagales</taxon>
        <taxon>Chitinophagaceae</taxon>
        <taxon>Parafilimonas</taxon>
    </lineage>
</organism>
<dbReference type="EMBL" id="FOXQ01000001">
    <property type="protein sequence ID" value="SFP64210.1"/>
    <property type="molecule type" value="Genomic_DNA"/>
</dbReference>
<dbReference type="OrthoDB" id="9802350at2"/>
<dbReference type="InterPro" id="IPR011951">
    <property type="entry name" value="HAD-SF_hydro_IA_YjjG/PynA"/>
</dbReference>
<dbReference type="Gene3D" id="3.40.50.1000">
    <property type="entry name" value="HAD superfamily/HAD-like"/>
    <property type="match status" value="1"/>
</dbReference>
<dbReference type="Gene3D" id="1.10.150.240">
    <property type="entry name" value="Putative phosphatase, domain 2"/>
    <property type="match status" value="1"/>
</dbReference>
<dbReference type="PANTHER" id="PTHR47478">
    <property type="match status" value="1"/>
</dbReference>
<dbReference type="RefSeq" id="WP_090654177.1">
    <property type="nucleotide sequence ID" value="NZ_FOXQ01000001.1"/>
</dbReference>
<dbReference type="Pfam" id="PF00702">
    <property type="entry name" value="Hydrolase"/>
    <property type="match status" value="1"/>
</dbReference>
<dbReference type="InterPro" id="IPR023198">
    <property type="entry name" value="PGP-like_dom2"/>
</dbReference>
<reference evidence="1 2" key="1">
    <citation type="submission" date="2016-10" db="EMBL/GenBank/DDBJ databases">
        <authorList>
            <person name="de Groot N.N."/>
        </authorList>
    </citation>
    <scope>NUCLEOTIDE SEQUENCE [LARGE SCALE GENOMIC DNA]</scope>
    <source>
        <strain evidence="1 2">DSM 28286</strain>
    </source>
</reference>
<accession>A0A1I5S0G2</accession>
<dbReference type="SUPFAM" id="SSF56784">
    <property type="entry name" value="HAD-like"/>
    <property type="match status" value="1"/>
</dbReference>
<dbReference type="GO" id="GO:0008253">
    <property type="term" value="F:5'-nucleotidase activity"/>
    <property type="evidence" value="ECO:0007669"/>
    <property type="project" value="InterPro"/>
</dbReference>
<dbReference type="InterPro" id="IPR006439">
    <property type="entry name" value="HAD-SF_hydro_IA"/>
</dbReference>